<dbReference type="Pfam" id="PF12680">
    <property type="entry name" value="SnoaL_2"/>
    <property type="match status" value="1"/>
</dbReference>
<accession>A0A222VRU3</accession>
<organism evidence="1 2">
    <name type="scientific">Prauserella marina</name>
    <dbReference type="NCBI Taxonomy" id="530584"/>
    <lineage>
        <taxon>Bacteria</taxon>
        <taxon>Bacillati</taxon>
        <taxon>Actinomycetota</taxon>
        <taxon>Actinomycetes</taxon>
        <taxon>Pseudonocardiales</taxon>
        <taxon>Pseudonocardiaceae</taxon>
        <taxon>Prauserella</taxon>
    </lineage>
</organism>
<dbReference type="AlphaFoldDB" id="A0A222VRU3"/>
<dbReference type="Gene3D" id="3.10.450.50">
    <property type="match status" value="1"/>
</dbReference>
<dbReference type="KEGG" id="pmad:BAY61_17240"/>
<dbReference type="STRING" id="530584.SAMN05421630_1103"/>
<dbReference type="Proteomes" id="UP000199494">
    <property type="component" value="Unassembled WGS sequence"/>
</dbReference>
<reference evidence="1 2" key="1">
    <citation type="submission" date="2016-10" db="EMBL/GenBank/DDBJ databases">
        <authorList>
            <person name="de Groot N.N."/>
        </authorList>
    </citation>
    <scope>NUCLEOTIDE SEQUENCE [LARGE SCALE GENOMIC DNA]</scope>
    <source>
        <strain evidence="1 2">CGMCC 4.5506</strain>
    </source>
</reference>
<gene>
    <name evidence="1" type="ORF">SAMN05421630_1103</name>
</gene>
<evidence type="ECO:0000313" key="1">
    <source>
        <dbReference type="EMBL" id="SDD57005.1"/>
    </source>
</evidence>
<proteinExistence type="predicted"/>
<dbReference type="EMBL" id="FMZE01000010">
    <property type="protein sequence ID" value="SDD57005.1"/>
    <property type="molecule type" value="Genomic_DNA"/>
</dbReference>
<keyword evidence="2" id="KW-1185">Reference proteome</keyword>
<dbReference type="InterPro" id="IPR037401">
    <property type="entry name" value="SnoaL-like"/>
</dbReference>
<evidence type="ECO:0000313" key="2">
    <source>
        <dbReference type="Proteomes" id="UP000199494"/>
    </source>
</evidence>
<dbReference type="OrthoDB" id="9808719at2"/>
<protein>
    <submittedName>
        <fullName evidence="1">SnoaL-like domain-containing protein</fullName>
    </submittedName>
</protein>
<dbReference type="SUPFAM" id="SSF54427">
    <property type="entry name" value="NTF2-like"/>
    <property type="match status" value="1"/>
</dbReference>
<dbReference type="RefSeq" id="WP_091808565.1">
    <property type="nucleotide sequence ID" value="NZ_CP016353.1"/>
</dbReference>
<name>A0A222VRU3_9PSEU</name>
<dbReference type="InterPro" id="IPR032710">
    <property type="entry name" value="NTF2-like_dom_sf"/>
</dbReference>
<sequence length="124" mass="13602">MPEFDTIAKRYIEVWNSTDAARRRELIEALFTPDATYTDPLGEVAGWDGIDAFVAGAQGQFAGLRFHLADPEKPVDGHHDIARFGWHLAPDAVTEPVAIGFDVIVTADDDRISNVHGFLDKVPG</sequence>